<organism evidence="4 6">
    <name type="scientific">Rotaria socialis</name>
    <dbReference type="NCBI Taxonomy" id="392032"/>
    <lineage>
        <taxon>Eukaryota</taxon>
        <taxon>Metazoa</taxon>
        <taxon>Spiralia</taxon>
        <taxon>Gnathifera</taxon>
        <taxon>Rotifera</taxon>
        <taxon>Eurotatoria</taxon>
        <taxon>Bdelloidea</taxon>
        <taxon>Philodinida</taxon>
        <taxon>Philodinidae</taxon>
        <taxon>Rotaria</taxon>
    </lineage>
</organism>
<evidence type="ECO:0000259" key="3">
    <source>
        <dbReference type="Pfam" id="PF25033"/>
    </source>
</evidence>
<dbReference type="InterPro" id="IPR056747">
    <property type="entry name" value="VPS13-like_M"/>
</dbReference>
<dbReference type="GO" id="GO:0006623">
    <property type="term" value="P:protein targeting to vacuole"/>
    <property type="evidence" value="ECO:0007669"/>
    <property type="project" value="TreeGrafter"/>
</dbReference>
<dbReference type="GO" id="GO:0045053">
    <property type="term" value="P:protein retention in Golgi apparatus"/>
    <property type="evidence" value="ECO:0007669"/>
    <property type="project" value="TreeGrafter"/>
</dbReference>
<feature type="region of interest" description="Disordered" evidence="2">
    <location>
        <begin position="399"/>
        <end position="419"/>
    </location>
</feature>
<evidence type="ECO:0000256" key="1">
    <source>
        <dbReference type="ARBA" id="ARBA00006545"/>
    </source>
</evidence>
<evidence type="ECO:0000313" key="5">
    <source>
        <dbReference type="EMBL" id="CAF4544570.1"/>
    </source>
</evidence>
<dbReference type="AlphaFoldDB" id="A0A818BKL5"/>
<protein>
    <recommendedName>
        <fullName evidence="3">VPS13-like middle region domain-containing protein</fullName>
    </recommendedName>
</protein>
<gene>
    <name evidence="5" type="ORF">HFQ381_LOCUS30524</name>
    <name evidence="4" type="ORF">LUA448_LOCUS19371</name>
</gene>
<accession>A0A818BKL5</accession>
<reference evidence="4" key="1">
    <citation type="submission" date="2021-02" db="EMBL/GenBank/DDBJ databases">
        <authorList>
            <person name="Nowell W R."/>
        </authorList>
    </citation>
    <scope>NUCLEOTIDE SEQUENCE</scope>
</reference>
<evidence type="ECO:0000313" key="4">
    <source>
        <dbReference type="EMBL" id="CAF3420366.1"/>
    </source>
</evidence>
<dbReference type="EMBL" id="CAJNYD010002453">
    <property type="protein sequence ID" value="CAF3420366.1"/>
    <property type="molecule type" value="Genomic_DNA"/>
</dbReference>
<feature type="domain" description="VPS13-like middle region" evidence="3">
    <location>
        <begin position="45"/>
        <end position="415"/>
    </location>
</feature>
<dbReference type="EMBL" id="CAJOBO010005450">
    <property type="protein sequence ID" value="CAF4544570.1"/>
    <property type="molecule type" value="Genomic_DNA"/>
</dbReference>
<feature type="compositionally biased region" description="Polar residues" evidence="2">
    <location>
        <begin position="399"/>
        <end position="412"/>
    </location>
</feature>
<dbReference type="PANTHER" id="PTHR16166">
    <property type="entry name" value="VACUOLAR PROTEIN SORTING-ASSOCIATED PROTEIN VPS13"/>
    <property type="match status" value="1"/>
</dbReference>
<dbReference type="PANTHER" id="PTHR16166:SF93">
    <property type="entry name" value="INTERMEMBRANE LIPID TRANSFER PROTEIN VPS13"/>
    <property type="match status" value="1"/>
</dbReference>
<dbReference type="Proteomes" id="UP000663851">
    <property type="component" value="Unassembled WGS sequence"/>
</dbReference>
<dbReference type="InterPro" id="IPR026847">
    <property type="entry name" value="VPS13"/>
</dbReference>
<comment type="caution">
    <text evidence="4">The sequence shown here is derived from an EMBL/GenBank/DDBJ whole genome shotgun (WGS) entry which is preliminary data.</text>
</comment>
<comment type="similarity">
    <text evidence="1">Belongs to the VPS13 family.</text>
</comment>
<dbReference type="Proteomes" id="UP000663833">
    <property type="component" value="Unassembled WGS sequence"/>
</dbReference>
<evidence type="ECO:0000313" key="6">
    <source>
        <dbReference type="Proteomes" id="UP000663833"/>
    </source>
</evidence>
<dbReference type="Pfam" id="PF25033">
    <property type="entry name" value="VPS13_M"/>
    <property type="match status" value="1"/>
</dbReference>
<evidence type="ECO:0000256" key="2">
    <source>
        <dbReference type="SAM" id="MobiDB-lite"/>
    </source>
</evidence>
<sequence length="419" mass="48071">MPNNYLFLFSTFIKIISQQGDNKELLRVDLSLFNYPEGFEKSIDTFDCDVKVQFAKANIIFLFKHIDAILGFLDSLNIIKAALIIASTQADAAFEQEQAFKVHLDIAFNAQKIIISTNSYSDQAHFLDLGKLILKTTFHDDPKRCLVERQNVRLKNILASRVKFDRDCNIIGEATLLECAELNTLINRLLYPEKVKAEPAVSIKVDWKLVHFRLAKDGYSCVMRILMENFSENIRYQIPEESHTDEILPTLRLRAEIKKLALKLYFGGSDLSVRREPRNANLKLANVQIEILEALFRQNSDGSYKATANVKNFLLDDLRETNKSTSVTRMMNRHFTVDPNTHMFVASFDFKPKNQSRPTAFRQLTAQLESLYICISLDYLMTLQDFFISGLPSANVETQQKVEQPSITTTDQSENDQNR</sequence>
<name>A0A818BKL5_9BILA</name>
<proteinExistence type="inferred from homology"/>